<comment type="caution">
    <text evidence="3">The sequence shown here is derived from an EMBL/GenBank/DDBJ whole genome shotgun (WGS) entry which is preliminary data.</text>
</comment>
<evidence type="ECO:0000313" key="3">
    <source>
        <dbReference type="EMBL" id="KAF9595838.1"/>
    </source>
</evidence>
<name>A0A835LHK6_9MAGN</name>
<dbReference type="PANTHER" id="PTHR47934">
    <property type="entry name" value="PENTATRICOPEPTIDE REPEAT-CONTAINING PROTEIN PET309, MITOCHONDRIAL"/>
    <property type="match status" value="1"/>
</dbReference>
<dbReference type="PROSITE" id="PS51375">
    <property type="entry name" value="PPR"/>
    <property type="match status" value="9"/>
</dbReference>
<dbReference type="Pfam" id="PF13041">
    <property type="entry name" value="PPR_2"/>
    <property type="match status" value="2"/>
</dbReference>
<evidence type="ECO:0000256" key="1">
    <source>
        <dbReference type="ARBA" id="ARBA00022737"/>
    </source>
</evidence>
<proteinExistence type="predicted"/>
<dbReference type="InterPro" id="IPR051114">
    <property type="entry name" value="Mito_RNA_Proc_CCM1"/>
</dbReference>
<dbReference type="Proteomes" id="UP000631114">
    <property type="component" value="Unassembled WGS sequence"/>
</dbReference>
<accession>A0A835LHK6</accession>
<dbReference type="OrthoDB" id="185373at2759"/>
<reference evidence="3 4" key="1">
    <citation type="submission" date="2020-10" db="EMBL/GenBank/DDBJ databases">
        <title>The Coptis chinensis genome and diversification of protoberbering-type alkaloids.</title>
        <authorList>
            <person name="Wang B."/>
            <person name="Shu S."/>
            <person name="Song C."/>
            <person name="Liu Y."/>
        </authorList>
    </citation>
    <scope>NUCLEOTIDE SEQUENCE [LARGE SCALE GENOMIC DNA]</scope>
    <source>
        <strain evidence="3">HL-2020</strain>
        <tissue evidence="3">Leaf</tissue>
    </source>
</reference>
<dbReference type="PANTHER" id="PTHR47934:SF6">
    <property type="entry name" value="MITOCHONDRIAL GROUP I INTRON SPLICING FACTOR CCM1-RELATED"/>
    <property type="match status" value="1"/>
</dbReference>
<dbReference type="GO" id="GO:0005739">
    <property type="term" value="C:mitochondrion"/>
    <property type="evidence" value="ECO:0007669"/>
    <property type="project" value="TreeGrafter"/>
</dbReference>
<dbReference type="GO" id="GO:0007005">
    <property type="term" value="P:mitochondrion organization"/>
    <property type="evidence" value="ECO:0007669"/>
    <property type="project" value="TreeGrafter"/>
</dbReference>
<dbReference type="InterPro" id="IPR002885">
    <property type="entry name" value="PPR_rpt"/>
</dbReference>
<sequence length="694" mass="77705">MLLSHSIFPIFFKTTFNYSFKYSRLKSSSTSTDDLSGPCFEAQEPPPVSAQDFAFLLKGNKTPPNSKQAILISNAIITSNTTSHNDARFTHETDKFLRHFRGSLNQSLVIEVLKLVGNSRMAVTFFIWAAAQIGYTHTERTYEALLEILESNGDNTRLPDSFLQEIRNDDTQVLAKLLNVLIQKCCRNGLWNAALEELGRLKDFGYKPSRSTYNALVLVFLKADRLDSAYLIHREMSTSGFSMDGHTLGCFAQSLCKAGRWTEALKIVEEEEFVPDTVIFTKMISGLCEASLFEEAMEFLHRMRSNSCIPNVVTYRTLLAGCLRKGQLGRCKRILSMMIAEGCYPTPFLFKSLLHAYCSTGDYAYGYKLLKKMTSCGCKPGYVIYNILVGSICGNEKLLSSDILEIAEKAYGEMFDAGLALNKVNIGNFVRCLCEGRKYDKAFTVIREMISKGFIPDTRKTDEAYKLLVMMEEKGCHPNVVTYTAMIDGFGKVGNVKMSLMLLEQMGAKGCTPNFVTYRVLIDQCCAAGLLNEAHKLLEEMKQTYWPRYVAGYCKVIDGFSKDFINSLGLLDEISEGGASPIVPAYRILIDSFCKAGNLNVALELHKEILTCLGGSAISRDMYYSMIKSLSLACEVEKAFELYGDMVKQGYVPELSVFFDLIGALIKTNKWDEALGLADSICHMEIYWHPGEKS</sequence>
<dbReference type="Pfam" id="PF12854">
    <property type="entry name" value="PPR_1"/>
    <property type="match status" value="1"/>
</dbReference>
<feature type="repeat" description="PPR" evidence="2">
    <location>
        <begin position="311"/>
        <end position="345"/>
    </location>
</feature>
<evidence type="ECO:0000256" key="2">
    <source>
        <dbReference type="PROSITE-ProRule" id="PRU00708"/>
    </source>
</evidence>
<feature type="repeat" description="PPR" evidence="2">
    <location>
        <begin position="514"/>
        <end position="544"/>
    </location>
</feature>
<dbReference type="GO" id="GO:0003729">
    <property type="term" value="F:mRNA binding"/>
    <property type="evidence" value="ECO:0007669"/>
    <property type="project" value="TreeGrafter"/>
</dbReference>
<keyword evidence="4" id="KW-1185">Reference proteome</keyword>
<protein>
    <recommendedName>
        <fullName evidence="5">Pentatricopeptide repeat-containing protein</fullName>
    </recommendedName>
</protein>
<feature type="repeat" description="PPR" evidence="2">
    <location>
        <begin position="209"/>
        <end position="243"/>
    </location>
</feature>
<gene>
    <name evidence="3" type="ORF">IFM89_005324</name>
</gene>
<feature type="repeat" description="PPR" evidence="2">
    <location>
        <begin position="422"/>
        <end position="456"/>
    </location>
</feature>
<keyword evidence="1" id="KW-0677">Repeat</keyword>
<dbReference type="EMBL" id="JADFTS010000007">
    <property type="protein sequence ID" value="KAF9595838.1"/>
    <property type="molecule type" value="Genomic_DNA"/>
</dbReference>
<feature type="repeat" description="PPR" evidence="2">
    <location>
        <begin position="479"/>
        <end position="513"/>
    </location>
</feature>
<evidence type="ECO:0008006" key="5">
    <source>
        <dbReference type="Google" id="ProtNLM"/>
    </source>
</evidence>
<dbReference type="GO" id="GO:0006396">
    <property type="term" value="P:RNA processing"/>
    <property type="evidence" value="ECO:0007669"/>
    <property type="project" value="TreeGrafter"/>
</dbReference>
<organism evidence="3 4">
    <name type="scientific">Coptis chinensis</name>
    <dbReference type="NCBI Taxonomy" id="261450"/>
    <lineage>
        <taxon>Eukaryota</taxon>
        <taxon>Viridiplantae</taxon>
        <taxon>Streptophyta</taxon>
        <taxon>Embryophyta</taxon>
        <taxon>Tracheophyta</taxon>
        <taxon>Spermatophyta</taxon>
        <taxon>Magnoliopsida</taxon>
        <taxon>Ranunculales</taxon>
        <taxon>Ranunculaceae</taxon>
        <taxon>Coptidoideae</taxon>
        <taxon>Coptis</taxon>
    </lineage>
</organism>
<dbReference type="Pfam" id="PF13812">
    <property type="entry name" value="PPR_3"/>
    <property type="match status" value="2"/>
</dbReference>
<evidence type="ECO:0000313" key="4">
    <source>
        <dbReference type="Proteomes" id="UP000631114"/>
    </source>
</evidence>
<dbReference type="InterPro" id="IPR011990">
    <property type="entry name" value="TPR-like_helical_dom_sf"/>
</dbReference>
<feature type="repeat" description="PPR" evidence="2">
    <location>
        <begin position="346"/>
        <end position="380"/>
    </location>
</feature>
<feature type="repeat" description="PPR" evidence="2">
    <location>
        <begin position="276"/>
        <end position="310"/>
    </location>
</feature>
<dbReference type="NCBIfam" id="TIGR00756">
    <property type="entry name" value="PPR"/>
    <property type="match status" value="9"/>
</dbReference>
<feature type="repeat" description="PPR" evidence="2">
    <location>
        <begin position="619"/>
        <end position="653"/>
    </location>
</feature>
<feature type="repeat" description="PPR" evidence="2">
    <location>
        <begin position="174"/>
        <end position="208"/>
    </location>
</feature>
<dbReference type="AlphaFoldDB" id="A0A835LHK6"/>
<dbReference type="Gene3D" id="1.25.40.10">
    <property type="entry name" value="Tetratricopeptide repeat domain"/>
    <property type="match status" value="5"/>
</dbReference>
<dbReference type="Pfam" id="PF01535">
    <property type="entry name" value="PPR"/>
    <property type="match status" value="3"/>
</dbReference>